<sequence>MTALNWVLQEDQVTVACDTLVSSATDMLPVRFISKVFPIHHARTLLAGTGSELALMRALSVVISGALCRHVVDVDRALTAVLPGVVQELPESITSTIYIFGWDEDQRQMRGHAYRSPNGFASELLRYGLGIKPQVDVSTGSIEPFEPFFIDIVMRQREEDEQKPLAKRVGIGGEIILFQMTEDELTAKTIHRFADYPHQFNLAANRPAPSLSAV</sequence>
<organism evidence="1 2">
    <name type="scientific">Belnapia arida</name>
    <dbReference type="NCBI Taxonomy" id="2804533"/>
    <lineage>
        <taxon>Bacteria</taxon>
        <taxon>Pseudomonadati</taxon>
        <taxon>Pseudomonadota</taxon>
        <taxon>Alphaproteobacteria</taxon>
        <taxon>Acetobacterales</taxon>
        <taxon>Roseomonadaceae</taxon>
        <taxon>Belnapia</taxon>
    </lineage>
</organism>
<keyword evidence="2" id="KW-1185">Reference proteome</keyword>
<gene>
    <name evidence="1" type="ORF">JMJ56_22440</name>
</gene>
<reference evidence="1 2" key="1">
    <citation type="submission" date="2021-01" db="EMBL/GenBank/DDBJ databases">
        <title>Belnapia mucosa sp. nov. and Belnapia arida sp. nov., isolated from the Tabernas Desert (Almeria, Spain).</title>
        <authorList>
            <person name="Molina-Menor E."/>
            <person name="Vidal-Verdu A."/>
            <person name="Calonge A."/>
            <person name="Satari L."/>
            <person name="Pereto J."/>
            <person name="Porcar M."/>
        </authorList>
    </citation>
    <scope>NUCLEOTIDE SEQUENCE [LARGE SCALE GENOMIC DNA]</scope>
    <source>
        <strain evidence="1 2">T18</strain>
    </source>
</reference>
<dbReference type="RefSeq" id="WP_202834010.1">
    <property type="nucleotide sequence ID" value="NZ_JAETWB010000017.1"/>
</dbReference>
<protein>
    <submittedName>
        <fullName evidence="1">Uncharacterized protein</fullName>
    </submittedName>
</protein>
<proteinExistence type="predicted"/>
<evidence type="ECO:0000313" key="1">
    <source>
        <dbReference type="EMBL" id="MBL6080779.1"/>
    </source>
</evidence>
<accession>A0ABS1U7Z1</accession>
<dbReference type="EMBL" id="JAETWB010000017">
    <property type="protein sequence ID" value="MBL6080779.1"/>
    <property type="molecule type" value="Genomic_DNA"/>
</dbReference>
<evidence type="ECO:0000313" key="2">
    <source>
        <dbReference type="Proteomes" id="UP000660885"/>
    </source>
</evidence>
<dbReference type="Proteomes" id="UP000660885">
    <property type="component" value="Unassembled WGS sequence"/>
</dbReference>
<comment type="caution">
    <text evidence="1">The sequence shown here is derived from an EMBL/GenBank/DDBJ whole genome shotgun (WGS) entry which is preliminary data.</text>
</comment>
<name>A0ABS1U7Z1_9PROT</name>